<sequence length="153" mass="17771">MYGNPYAYYFTYNHQKVFDISNFLSISSIDLQFYQDETFVDEFGDKIPVILPSGKLGEANYCNGVDNIFIDGVEVFLGLEADEIGKEKVICYTYDDVIYGKDPLSTVDRNNADKRTLQVAWVHQLDTDKYTVIDKDDTEGLSKYEGYHIYWYR</sequence>
<accession>A0A8S5T5V9</accession>
<reference evidence="1" key="1">
    <citation type="journal article" date="2021" name="Proc. Natl. Acad. Sci. U.S.A.">
        <title>A Catalog of Tens of Thousands of Viruses from Human Metagenomes Reveals Hidden Associations with Chronic Diseases.</title>
        <authorList>
            <person name="Tisza M.J."/>
            <person name="Buck C.B."/>
        </authorList>
    </citation>
    <scope>NUCLEOTIDE SEQUENCE</scope>
    <source>
        <strain evidence="1">CtxMM9</strain>
    </source>
</reference>
<proteinExistence type="predicted"/>
<name>A0A8S5T5V9_9CAUD</name>
<evidence type="ECO:0000313" key="1">
    <source>
        <dbReference type="EMBL" id="DAF58733.1"/>
    </source>
</evidence>
<organism evidence="1">
    <name type="scientific">Siphoviridae sp. ctxMM9</name>
    <dbReference type="NCBI Taxonomy" id="2827973"/>
    <lineage>
        <taxon>Viruses</taxon>
        <taxon>Duplodnaviria</taxon>
        <taxon>Heunggongvirae</taxon>
        <taxon>Uroviricota</taxon>
        <taxon>Caudoviricetes</taxon>
    </lineage>
</organism>
<dbReference type="EMBL" id="BK032759">
    <property type="protein sequence ID" value="DAF58733.1"/>
    <property type="molecule type" value="Genomic_DNA"/>
</dbReference>
<protein>
    <submittedName>
        <fullName evidence="1">Uncharacterized protein</fullName>
    </submittedName>
</protein>